<dbReference type="PROSITE" id="PS50943">
    <property type="entry name" value="HTH_CROC1"/>
    <property type="match status" value="1"/>
</dbReference>
<sequence>MQFIVEEGQPRFAVLPIAEYQKLVEAAEMLDDIRAYDEAKARNEEALPIEVADRILAGESGIRVFREYRGLTQQALADQCGISKPYLSQIEAGQRTPSTEVLKKLAAALAVEIDDLV</sequence>
<dbReference type="RefSeq" id="WP_418159221.1">
    <property type="nucleotide sequence ID" value="NZ_JBBLZC010000007.1"/>
</dbReference>
<dbReference type="PANTHER" id="PTHR46797">
    <property type="entry name" value="HTH-TYPE TRANSCRIPTIONAL REGULATOR"/>
    <property type="match status" value="1"/>
</dbReference>
<accession>A0ABU8XQ44</accession>
<evidence type="ECO:0000313" key="4">
    <source>
        <dbReference type="Proteomes" id="UP001375743"/>
    </source>
</evidence>
<dbReference type="InterPro" id="IPR050807">
    <property type="entry name" value="TransReg_Diox_bact_type"/>
</dbReference>
<dbReference type="SUPFAM" id="SSF47413">
    <property type="entry name" value="lambda repressor-like DNA-binding domains"/>
    <property type="match status" value="1"/>
</dbReference>
<dbReference type="InterPro" id="IPR001387">
    <property type="entry name" value="Cro/C1-type_HTH"/>
</dbReference>
<comment type="caution">
    <text evidence="3">The sequence shown here is derived from an EMBL/GenBank/DDBJ whole genome shotgun (WGS) entry which is preliminary data.</text>
</comment>
<dbReference type="SMART" id="SM00530">
    <property type="entry name" value="HTH_XRE"/>
    <property type="match status" value="1"/>
</dbReference>
<proteinExistence type="predicted"/>
<dbReference type="CDD" id="cd00093">
    <property type="entry name" value="HTH_XRE"/>
    <property type="match status" value="1"/>
</dbReference>
<organism evidence="3 4">
    <name type="scientific">Benzoatithermus flavus</name>
    <dbReference type="NCBI Taxonomy" id="3108223"/>
    <lineage>
        <taxon>Bacteria</taxon>
        <taxon>Pseudomonadati</taxon>
        <taxon>Pseudomonadota</taxon>
        <taxon>Alphaproteobacteria</taxon>
        <taxon>Geminicoccales</taxon>
        <taxon>Geminicoccaceae</taxon>
        <taxon>Benzoatithermus</taxon>
    </lineage>
</organism>
<evidence type="ECO:0000256" key="1">
    <source>
        <dbReference type="ARBA" id="ARBA00023125"/>
    </source>
</evidence>
<dbReference type="InterPro" id="IPR010982">
    <property type="entry name" value="Lambda_DNA-bd_dom_sf"/>
</dbReference>
<dbReference type="Gene3D" id="1.10.260.40">
    <property type="entry name" value="lambda repressor-like DNA-binding domains"/>
    <property type="match status" value="1"/>
</dbReference>
<reference evidence="3 4" key="1">
    <citation type="submission" date="2024-01" db="EMBL/GenBank/DDBJ databases">
        <title>Multi-omics insights into the function and evolution of sodium benzoate biodegradation pathways in Benzoatithermus flavus gen. nov., sp. nov. from hot spring.</title>
        <authorList>
            <person name="Hu C.-J."/>
            <person name="Li W.-J."/>
        </authorList>
    </citation>
    <scope>NUCLEOTIDE SEQUENCE [LARGE SCALE GENOMIC DNA]</scope>
    <source>
        <strain evidence="3 4">SYSU G07066</strain>
    </source>
</reference>
<dbReference type="EMBL" id="JBBLZC010000007">
    <property type="protein sequence ID" value="MEK0083199.1"/>
    <property type="molecule type" value="Genomic_DNA"/>
</dbReference>
<keyword evidence="1" id="KW-0238">DNA-binding</keyword>
<evidence type="ECO:0000313" key="3">
    <source>
        <dbReference type="EMBL" id="MEK0083199.1"/>
    </source>
</evidence>
<feature type="domain" description="HTH cro/C1-type" evidence="2">
    <location>
        <begin position="62"/>
        <end position="116"/>
    </location>
</feature>
<keyword evidence="4" id="KW-1185">Reference proteome</keyword>
<evidence type="ECO:0000259" key="2">
    <source>
        <dbReference type="PROSITE" id="PS50943"/>
    </source>
</evidence>
<dbReference type="PANTHER" id="PTHR46797:SF1">
    <property type="entry name" value="METHYLPHOSPHONATE SYNTHASE"/>
    <property type="match status" value="1"/>
</dbReference>
<dbReference type="Proteomes" id="UP001375743">
    <property type="component" value="Unassembled WGS sequence"/>
</dbReference>
<dbReference type="Pfam" id="PF01381">
    <property type="entry name" value="HTH_3"/>
    <property type="match status" value="1"/>
</dbReference>
<protein>
    <submittedName>
        <fullName evidence="3">Helix-turn-helix transcriptional regulator</fullName>
    </submittedName>
</protein>
<gene>
    <name evidence="3" type="ORF">U1T56_08545</name>
</gene>
<name>A0ABU8XQ44_9PROT</name>